<sequence>MDVRRCSAPSLVSVVTASTAGSDAVAAVLQLSVTSGPSQEHTHVPETNEELDIPSSVLDPASVPETNVPGLEGSDDENDHAEAQAQALRDYHCLEIGLEERIRKPLDIALLCTLLPLLVSTRRTPLQAIEMLAPSVF</sequence>
<reference evidence="2" key="1">
    <citation type="journal article" date="2023" name="Nat. Plants">
        <title>Single-cell RNA sequencing provides a high-resolution roadmap for understanding the multicellular compartmentation of specialized metabolism.</title>
        <authorList>
            <person name="Sun S."/>
            <person name="Shen X."/>
            <person name="Li Y."/>
            <person name="Li Y."/>
            <person name="Wang S."/>
            <person name="Li R."/>
            <person name="Zhang H."/>
            <person name="Shen G."/>
            <person name="Guo B."/>
            <person name="Wei J."/>
            <person name="Xu J."/>
            <person name="St-Pierre B."/>
            <person name="Chen S."/>
            <person name="Sun C."/>
        </authorList>
    </citation>
    <scope>NUCLEOTIDE SEQUENCE [LARGE SCALE GENOMIC DNA]</scope>
</reference>
<keyword evidence="2" id="KW-1185">Reference proteome</keyword>
<dbReference type="EMBL" id="CM044702">
    <property type="protein sequence ID" value="KAI5675809.1"/>
    <property type="molecule type" value="Genomic_DNA"/>
</dbReference>
<accession>A0ACC0BT87</accession>
<comment type="caution">
    <text evidence="1">The sequence shown here is derived from an EMBL/GenBank/DDBJ whole genome shotgun (WGS) entry which is preliminary data.</text>
</comment>
<proteinExistence type="predicted"/>
<protein>
    <submittedName>
        <fullName evidence="1">Uncharacterized protein</fullName>
    </submittedName>
</protein>
<evidence type="ECO:0000313" key="2">
    <source>
        <dbReference type="Proteomes" id="UP001060085"/>
    </source>
</evidence>
<organism evidence="1 2">
    <name type="scientific">Catharanthus roseus</name>
    <name type="common">Madagascar periwinkle</name>
    <name type="synonym">Vinca rosea</name>
    <dbReference type="NCBI Taxonomy" id="4058"/>
    <lineage>
        <taxon>Eukaryota</taxon>
        <taxon>Viridiplantae</taxon>
        <taxon>Streptophyta</taxon>
        <taxon>Embryophyta</taxon>
        <taxon>Tracheophyta</taxon>
        <taxon>Spermatophyta</taxon>
        <taxon>Magnoliopsida</taxon>
        <taxon>eudicotyledons</taxon>
        <taxon>Gunneridae</taxon>
        <taxon>Pentapetalae</taxon>
        <taxon>asterids</taxon>
        <taxon>lamiids</taxon>
        <taxon>Gentianales</taxon>
        <taxon>Apocynaceae</taxon>
        <taxon>Rauvolfioideae</taxon>
        <taxon>Vinceae</taxon>
        <taxon>Catharanthinae</taxon>
        <taxon>Catharanthus</taxon>
    </lineage>
</organism>
<gene>
    <name evidence="1" type="ORF">M9H77_06759</name>
</gene>
<name>A0ACC0BT87_CATRO</name>
<dbReference type="Proteomes" id="UP001060085">
    <property type="component" value="Linkage Group LG02"/>
</dbReference>
<evidence type="ECO:0000313" key="1">
    <source>
        <dbReference type="EMBL" id="KAI5675809.1"/>
    </source>
</evidence>